<dbReference type="InterPro" id="IPR000182">
    <property type="entry name" value="GNAT_dom"/>
</dbReference>
<protein>
    <recommendedName>
        <fullName evidence="1">N-acetyltransferase domain-containing protein</fullName>
    </recommendedName>
</protein>
<dbReference type="CDD" id="cd04301">
    <property type="entry name" value="NAT_SF"/>
    <property type="match status" value="1"/>
</dbReference>
<dbReference type="GO" id="GO:0016747">
    <property type="term" value="F:acyltransferase activity, transferring groups other than amino-acyl groups"/>
    <property type="evidence" value="ECO:0007669"/>
    <property type="project" value="InterPro"/>
</dbReference>
<sequence>MITVYQAKPTEQAEIKRFLQKLDLFYHGQSLEGYWLAKENDHIIGSVQLQTFPDFIFLSSLAVLESHRHQGAAKKLLNQALKSVVQDIYLYTIIPDFFEKFGFIKTAPIANLPSKNTYECEYCQPNKCVTMVKKR</sequence>
<name>A0A1F4TJC7_UNCSA</name>
<dbReference type="Proteomes" id="UP000177309">
    <property type="component" value="Unassembled WGS sequence"/>
</dbReference>
<dbReference type="SUPFAM" id="SSF55729">
    <property type="entry name" value="Acyl-CoA N-acyltransferases (Nat)"/>
    <property type="match status" value="1"/>
</dbReference>
<dbReference type="EMBL" id="MEUI01000048">
    <property type="protein sequence ID" value="OGC32620.1"/>
    <property type="molecule type" value="Genomic_DNA"/>
</dbReference>
<gene>
    <name evidence="2" type="ORF">A2462_01980</name>
</gene>
<evidence type="ECO:0000313" key="3">
    <source>
        <dbReference type="Proteomes" id="UP000177309"/>
    </source>
</evidence>
<dbReference type="AlphaFoldDB" id="A0A1F4TJC7"/>
<organism evidence="2 3">
    <name type="scientific">candidate division WOR-1 bacterium RIFOXYC2_FULL_41_25</name>
    <dbReference type="NCBI Taxonomy" id="1802586"/>
    <lineage>
        <taxon>Bacteria</taxon>
        <taxon>Bacillati</taxon>
        <taxon>Saganbacteria</taxon>
    </lineage>
</organism>
<evidence type="ECO:0000313" key="2">
    <source>
        <dbReference type="EMBL" id="OGC32620.1"/>
    </source>
</evidence>
<comment type="caution">
    <text evidence="2">The sequence shown here is derived from an EMBL/GenBank/DDBJ whole genome shotgun (WGS) entry which is preliminary data.</text>
</comment>
<proteinExistence type="predicted"/>
<dbReference type="InterPro" id="IPR016181">
    <property type="entry name" value="Acyl_CoA_acyltransferase"/>
</dbReference>
<accession>A0A1F4TJC7</accession>
<reference evidence="2 3" key="1">
    <citation type="journal article" date="2016" name="Nat. Commun.">
        <title>Thousands of microbial genomes shed light on interconnected biogeochemical processes in an aquifer system.</title>
        <authorList>
            <person name="Anantharaman K."/>
            <person name="Brown C.T."/>
            <person name="Hug L.A."/>
            <person name="Sharon I."/>
            <person name="Castelle C.J."/>
            <person name="Probst A.J."/>
            <person name="Thomas B.C."/>
            <person name="Singh A."/>
            <person name="Wilkins M.J."/>
            <person name="Karaoz U."/>
            <person name="Brodie E.L."/>
            <person name="Williams K.H."/>
            <person name="Hubbard S.S."/>
            <person name="Banfield J.F."/>
        </authorList>
    </citation>
    <scope>NUCLEOTIDE SEQUENCE [LARGE SCALE GENOMIC DNA]</scope>
</reference>
<dbReference type="Gene3D" id="3.40.630.30">
    <property type="match status" value="1"/>
</dbReference>
<evidence type="ECO:0000259" key="1">
    <source>
        <dbReference type="PROSITE" id="PS51186"/>
    </source>
</evidence>
<dbReference type="Pfam" id="PF00583">
    <property type="entry name" value="Acetyltransf_1"/>
    <property type="match status" value="1"/>
</dbReference>
<feature type="domain" description="N-acetyltransferase" evidence="1">
    <location>
        <begin position="2"/>
        <end position="135"/>
    </location>
</feature>
<dbReference type="PROSITE" id="PS51186">
    <property type="entry name" value="GNAT"/>
    <property type="match status" value="1"/>
</dbReference>